<evidence type="ECO:0000256" key="1">
    <source>
        <dbReference type="SAM" id="MobiDB-lite"/>
    </source>
</evidence>
<feature type="region of interest" description="Disordered" evidence="1">
    <location>
        <begin position="1"/>
        <end position="21"/>
    </location>
</feature>
<proteinExistence type="predicted"/>
<gene>
    <name evidence="2" type="ORF">S06H3_19716</name>
</gene>
<comment type="caution">
    <text evidence="2">The sequence shown here is derived from an EMBL/GenBank/DDBJ whole genome shotgun (WGS) entry which is preliminary data.</text>
</comment>
<reference evidence="2" key="1">
    <citation type="journal article" date="2014" name="Front. Microbiol.">
        <title>High frequency of phylogenetically diverse reductive dehalogenase-homologous genes in deep subseafloor sedimentary metagenomes.</title>
        <authorList>
            <person name="Kawai M."/>
            <person name="Futagami T."/>
            <person name="Toyoda A."/>
            <person name="Takaki Y."/>
            <person name="Nishi S."/>
            <person name="Hori S."/>
            <person name="Arai W."/>
            <person name="Tsubouchi T."/>
            <person name="Morono Y."/>
            <person name="Uchiyama I."/>
            <person name="Ito T."/>
            <person name="Fujiyama A."/>
            <person name="Inagaki F."/>
            <person name="Takami H."/>
        </authorList>
    </citation>
    <scope>NUCLEOTIDE SEQUENCE</scope>
    <source>
        <strain evidence="2">Expedition CK06-06</strain>
    </source>
</reference>
<sequence>MEQLTLVTDEAEYAPVSSEPTPELTTVECPICHEVIEVPEYDAVSRSDALREHLKEKHTSSSQGSEFHELMLHAVGDMFGPGGIVIDEERAKATSCECVEYKPDKFWCTSKGVVGALTDEQERIYCNPRIMVEKPALKERLKGFAEAVEVCKAEMPPTDGRTRLEVYLKCMSRELKTKEIKA</sequence>
<accession>X1MPJ8</accession>
<evidence type="ECO:0000313" key="2">
    <source>
        <dbReference type="EMBL" id="GAI08309.1"/>
    </source>
</evidence>
<protein>
    <submittedName>
        <fullName evidence="2">Uncharacterized protein</fullName>
    </submittedName>
</protein>
<dbReference type="EMBL" id="BARV01010123">
    <property type="protein sequence ID" value="GAI08309.1"/>
    <property type="molecule type" value="Genomic_DNA"/>
</dbReference>
<dbReference type="AlphaFoldDB" id="X1MPJ8"/>
<organism evidence="2">
    <name type="scientific">marine sediment metagenome</name>
    <dbReference type="NCBI Taxonomy" id="412755"/>
    <lineage>
        <taxon>unclassified sequences</taxon>
        <taxon>metagenomes</taxon>
        <taxon>ecological metagenomes</taxon>
    </lineage>
</organism>
<name>X1MPJ8_9ZZZZ</name>